<feature type="signal peptide" evidence="1">
    <location>
        <begin position="1"/>
        <end position="17"/>
    </location>
</feature>
<dbReference type="SUPFAM" id="SSF56436">
    <property type="entry name" value="C-type lectin-like"/>
    <property type="match status" value="1"/>
</dbReference>
<evidence type="ECO:0000256" key="1">
    <source>
        <dbReference type="SAM" id="SignalP"/>
    </source>
</evidence>
<evidence type="ECO:0000313" key="3">
    <source>
        <dbReference type="Proteomes" id="UP001274896"/>
    </source>
</evidence>
<feature type="chain" id="PRO_5042132804" description="C-type lectin domain-containing protein" evidence="1">
    <location>
        <begin position="18"/>
        <end position="79"/>
    </location>
</feature>
<dbReference type="AlphaFoldDB" id="A0AAE0RHU0"/>
<sequence>MIMMMMTIMWVLPLILSFSRKYYLIQQGKAWSDAQAYCRATYNDLAIIKSGVWKSQVPQFVHRFVGKDSVEHRAEINKE</sequence>
<accession>A0AAE0RHU0</accession>
<keyword evidence="3" id="KW-1185">Reference proteome</keyword>
<protein>
    <recommendedName>
        <fullName evidence="4">C-type lectin domain-containing protein</fullName>
    </recommendedName>
</protein>
<organism evidence="2 3">
    <name type="scientific">Hemibagrus guttatus</name>
    <dbReference type="NCBI Taxonomy" id="175788"/>
    <lineage>
        <taxon>Eukaryota</taxon>
        <taxon>Metazoa</taxon>
        <taxon>Chordata</taxon>
        <taxon>Craniata</taxon>
        <taxon>Vertebrata</taxon>
        <taxon>Euteleostomi</taxon>
        <taxon>Actinopterygii</taxon>
        <taxon>Neopterygii</taxon>
        <taxon>Teleostei</taxon>
        <taxon>Ostariophysi</taxon>
        <taxon>Siluriformes</taxon>
        <taxon>Bagridae</taxon>
        <taxon>Hemibagrus</taxon>
    </lineage>
</organism>
<comment type="caution">
    <text evidence="2">The sequence shown here is derived from an EMBL/GenBank/DDBJ whole genome shotgun (WGS) entry which is preliminary data.</text>
</comment>
<dbReference type="EMBL" id="JAUCMX010000002">
    <property type="protein sequence ID" value="KAK3554331.1"/>
    <property type="molecule type" value="Genomic_DNA"/>
</dbReference>
<dbReference type="Proteomes" id="UP001274896">
    <property type="component" value="Unassembled WGS sequence"/>
</dbReference>
<keyword evidence="1" id="KW-0732">Signal</keyword>
<dbReference type="InterPro" id="IPR016187">
    <property type="entry name" value="CTDL_fold"/>
</dbReference>
<evidence type="ECO:0008006" key="4">
    <source>
        <dbReference type="Google" id="ProtNLM"/>
    </source>
</evidence>
<reference evidence="2" key="1">
    <citation type="submission" date="2023-06" db="EMBL/GenBank/DDBJ databases">
        <title>Male Hemibagrus guttatus genome.</title>
        <authorList>
            <person name="Bian C."/>
        </authorList>
    </citation>
    <scope>NUCLEOTIDE SEQUENCE</scope>
    <source>
        <strain evidence="2">Male_cb2023</strain>
        <tissue evidence="2">Muscle</tissue>
    </source>
</reference>
<proteinExistence type="predicted"/>
<gene>
    <name evidence="2" type="ORF">QTP70_020812</name>
</gene>
<name>A0AAE0RHU0_9TELE</name>
<evidence type="ECO:0000313" key="2">
    <source>
        <dbReference type="EMBL" id="KAK3554331.1"/>
    </source>
</evidence>
<dbReference type="Gene3D" id="3.10.100.10">
    <property type="entry name" value="Mannose-Binding Protein A, subunit A"/>
    <property type="match status" value="1"/>
</dbReference>
<dbReference type="InterPro" id="IPR016186">
    <property type="entry name" value="C-type_lectin-like/link_sf"/>
</dbReference>